<evidence type="ECO:0000259" key="2">
    <source>
        <dbReference type="Pfam" id="PF02308"/>
    </source>
</evidence>
<feature type="transmembrane region" description="Helical" evidence="1">
    <location>
        <begin position="58"/>
        <end position="75"/>
    </location>
</feature>
<dbReference type="AlphaFoldDB" id="A0AB39UXS9"/>
<dbReference type="KEGG" id="tcd:AAIA72_02925"/>
<feature type="transmembrane region" description="Helical" evidence="1">
    <location>
        <begin position="139"/>
        <end position="157"/>
    </location>
</feature>
<dbReference type="Pfam" id="PF02308">
    <property type="entry name" value="MgtC"/>
    <property type="match status" value="1"/>
</dbReference>
<feature type="transmembrane region" description="Helical" evidence="1">
    <location>
        <begin position="261"/>
        <end position="282"/>
    </location>
</feature>
<feature type="transmembrane region" description="Helical" evidence="1">
    <location>
        <begin position="197"/>
        <end position="219"/>
    </location>
</feature>
<dbReference type="Pfam" id="PF13194">
    <property type="entry name" value="DUF4010"/>
    <property type="match status" value="1"/>
</dbReference>
<feature type="domain" description="MgtC/SapB/SrpB/YhiD N-terminal" evidence="2">
    <location>
        <begin position="13"/>
        <end position="128"/>
    </location>
</feature>
<feature type="transmembrane region" description="Helical" evidence="1">
    <location>
        <begin position="393"/>
        <end position="416"/>
    </location>
</feature>
<organism evidence="4">
    <name type="scientific">Thermohahella caldifontis</name>
    <dbReference type="NCBI Taxonomy" id="3142973"/>
    <lineage>
        <taxon>Bacteria</taxon>
        <taxon>Pseudomonadati</taxon>
        <taxon>Pseudomonadota</taxon>
        <taxon>Gammaproteobacteria</taxon>
        <taxon>Oceanospirillales</taxon>
        <taxon>Hahellaceae</taxon>
        <taxon>Thermohahella</taxon>
    </lineage>
</organism>
<proteinExistence type="predicted"/>
<dbReference type="InterPro" id="IPR025105">
    <property type="entry name" value="DUF4010"/>
</dbReference>
<reference evidence="4" key="1">
    <citation type="submission" date="2024-05" db="EMBL/GenBank/DDBJ databases">
        <title>Genome sequencing of novel strain.</title>
        <authorList>
            <person name="Ganbat D."/>
            <person name="Ganbat S."/>
            <person name="Lee S.-J."/>
        </authorList>
    </citation>
    <scope>NUCLEOTIDE SEQUENCE</scope>
    <source>
        <strain evidence="4">SMD15-11</strain>
    </source>
</reference>
<name>A0AB39UXS9_9GAMM</name>
<feature type="transmembrane region" description="Helical" evidence="1">
    <location>
        <begin position="302"/>
        <end position="322"/>
    </location>
</feature>
<feature type="transmembrane region" description="Helical" evidence="1">
    <location>
        <begin position="6"/>
        <end position="23"/>
    </location>
</feature>
<feature type="transmembrane region" description="Helical" evidence="1">
    <location>
        <begin position="169"/>
        <end position="190"/>
    </location>
</feature>
<dbReference type="EMBL" id="CP154858">
    <property type="protein sequence ID" value="XDT72953.1"/>
    <property type="molecule type" value="Genomic_DNA"/>
</dbReference>
<dbReference type="PANTHER" id="PTHR39084:SF1">
    <property type="entry name" value="DUF4010 DOMAIN-CONTAINING PROTEIN"/>
    <property type="match status" value="1"/>
</dbReference>
<feature type="domain" description="DUF4010" evidence="3">
    <location>
        <begin position="177"/>
        <end position="387"/>
    </location>
</feature>
<accession>A0AB39UXS9</accession>
<evidence type="ECO:0000259" key="3">
    <source>
        <dbReference type="Pfam" id="PF13194"/>
    </source>
</evidence>
<feature type="transmembrane region" description="Helical" evidence="1">
    <location>
        <begin position="363"/>
        <end position="386"/>
    </location>
</feature>
<protein>
    <submittedName>
        <fullName evidence="4">DUF4010 domain-containing protein</fullName>
    </submittedName>
</protein>
<dbReference type="PANTHER" id="PTHR39084">
    <property type="entry name" value="MEMBRANE PROTEIN-RELATED"/>
    <property type="match status" value="1"/>
</dbReference>
<feature type="transmembrane region" description="Helical" evidence="1">
    <location>
        <begin position="329"/>
        <end position="351"/>
    </location>
</feature>
<feature type="transmembrane region" description="Helical" evidence="1">
    <location>
        <begin position="87"/>
        <end position="105"/>
    </location>
</feature>
<feature type="transmembrane region" description="Helical" evidence="1">
    <location>
        <begin position="231"/>
        <end position="254"/>
    </location>
</feature>
<dbReference type="RefSeq" id="WP_369601954.1">
    <property type="nucleotide sequence ID" value="NZ_CP154858.1"/>
</dbReference>
<evidence type="ECO:0000313" key="4">
    <source>
        <dbReference type="EMBL" id="XDT72953.1"/>
    </source>
</evidence>
<sequence length="418" mass="44683">MNDSLGHLLLFAQAVGIGFLIGLEREKHSNAIAGLRTFTLIALAGALAGYTGHQLDNWIMAPVMAVLIVASLIVAQVKSESPEPDTTTVMAGILTYGLGLALWIGHPLLPSGLAIVVMALLYFRKELREVPRKLNNQDVTSFLQFAAVAFILLPVLPNENMGPYQVINPYQIGWLVVLISGISLAGYVALRFWGGKAGLMLVGLLGGLVSTTATTLVYSRYTRQSEGFCLFAVRIILLSHLILFVRVGILVTAVSAEVLPLLLPWLLGGLFGGLLFLTWHMLRDGELPQDVPRLHVQNPADLKTALGFAASFMVVLMLSAWMNEQFPSLGGYVVAFLSGLTDVDAITIANLKLATAGQLDVNVAIQAVIIAFIANFIFKFGAAVVVGDRALRLQLGAGFLTMVITGLVSHGIAVVISG</sequence>
<dbReference type="InterPro" id="IPR049177">
    <property type="entry name" value="MgtC_SapB_SrpB_YhiD_N"/>
</dbReference>
<keyword evidence="1" id="KW-1133">Transmembrane helix</keyword>
<keyword evidence="1" id="KW-0812">Transmembrane</keyword>
<feature type="transmembrane region" description="Helical" evidence="1">
    <location>
        <begin position="35"/>
        <end position="52"/>
    </location>
</feature>
<evidence type="ECO:0000256" key="1">
    <source>
        <dbReference type="SAM" id="Phobius"/>
    </source>
</evidence>
<gene>
    <name evidence="4" type="ORF">AAIA72_02925</name>
</gene>
<keyword evidence="1" id="KW-0472">Membrane</keyword>